<evidence type="ECO:0000313" key="1">
    <source>
        <dbReference type="EMBL" id="MEQ2283447.1"/>
    </source>
</evidence>
<protein>
    <submittedName>
        <fullName evidence="1">Uncharacterized protein</fullName>
    </submittedName>
</protein>
<comment type="caution">
    <text evidence="1">The sequence shown here is derived from an EMBL/GenBank/DDBJ whole genome shotgun (WGS) entry which is preliminary data.</text>
</comment>
<name>A0ABV0XPW3_9TELE</name>
<feature type="non-terminal residue" evidence="1">
    <location>
        <position position="1"/>
    </location>
</feature>
<sequence length="136" mass="15077">LRLSSEVVQCSEAAVWVTAVFGPIMEGNSVSVTTAKTHIYTACLTFPESLSLPAFVFIIPSLKSPEHVVGVGMVRESLLQFLHSSPLLSVFLSAVEFKPFFLWGEARPSVCPFAQSRTLFLKRVCVCMYMWLSGWV</sequence>
<reference evidence="1 2" key="1">
    <citation type="submission" date="2021-06" db="EMBL/GenBank/DDBJ databases">
        <authorList>
            <person name="Palmer J.M."/>
        </authorList>
    </citation>
    <scope>NUCLEOTIDE SEQUENCE [LARGE SCALE GENOMIC DNA]</scope>
    <source>
        <strain evidence="1 2">AS_MEX2019</strain>
        <tissue evidence="1">Muscle</tissue>
    </source>
</reference>
<gene>
    <name evidence="1" type="ORF">AMECASPLE_011276</name>
</gene>
<organism evidence="1 2">
    <name type="scientific">Ameca splendens</name>
    <dbReference type="NCBI Taxonomy" id="208324"/>
    <lineage>
        <taxon>Eukaryota</taxon>
        <taxon>Metazoa</taxon>
        <taxon>Chordata</taxon>
        <taxon>Craniata</taxon>
        <taxon>Vertebrata</taxon>
        <taxon>Euteleostomi</taxon>
        <taxon>Actinopterygii</taxon>
        <taxon>Neopterygii</taxon>
        <taxon>Teleostei</taxon>
        <taxon>Neoteleostei</taxon>
        <taxon>Acanthomorphata</taxon>
        <taxon>Ovalentaria</taxon>
        <taxon>Atherinomorphae</taxon>
        <taxon>Cyprinodontiformes</taxon>
        <taxon>Goodeidae</taxon>
        <taxon>Ameca</taxon>
    </lineage>
</organism>
<accession>A0ABV0XPW3</accession>
<dbReference type="Proteomes" id="UP001469553">
    <property type="component" value="Unassembled WGS sequence"/>
</dbReference>
<proteinExistence type="predicted"/>
<evidence type="ECO:0000313" key="2">
    <source>
        <dbReference type="Proteomes" id="UP001469553"/>
    </source>
</evidence>
<keyword evidence="2" id="KW-1185">Reference proteome</keyword>
<dbReference type="EMBL" id="JAHRIP010010080">
    <property type="protein sequence ID" value="MEQ2283447.1"/>
    <property type="molecule type" value="Genomic_DNA"/>
</dbReference>